<dbReference type="PANTHER" id="PTHR18881:SF2">
    <property type="entry name" value="POLYAMINE-MODULATED FACTOR 1-BINDING PROTEIN 1"/>
    <property type="match status" value="1"/>
</dbReference>
<feature type="domain" description="T-SNARE coiled-coil homology" evidence="3">
    <location>
        <begin position="1162"/>
        <end position="1224"/>
    </location>
</feature>
<feature type="coiled-coil region" evidence="1">
    <location>
        <begin position="772"/>
        <end position="1006"/>
    </location>
</feature>
<evidence type="ECO:0000259" key="3">
    <source>
        <dbReference type="PROSITE" id="PS50192"/>
    </source>
</evidence>
<evidence type="ECO:0000313" key="5">
    <source>
        <dbReference type="Proteomes" id="UP001208570"/>
    </source>
</evidence>
<dbReference type="Gene3D" id="1.10.287.1490">
    <property type="match status" value="3"/>
</dbReference>
<feature type="region of interest" description="Disordered" evidence="2">
    <location>
        <begin position="290"/>
        <end position="311"/>
    </location>
</feature>
<keyword evidence="5" id="KW-1185">Reference proteome</keyword>
<dbReference type="Proteomes" id="UP001208570">
    <property type="component" value="Unassembled WGS sequence"/>
</dbReference>
<reference evidence="4" key="1">
    <citation type="journal article" date="2023" name="Mol. Biol. Evol.">
        <title>Third-Generation Sequencing Reveals the Adaptive Role of the Epigenome in Three Deep-Sea Polychaetes.</title>
        <authorList>
            <person name="Perez M."/>
            <person name="Aroh O."/>
            <person name="Sun Y."/>
            <person name="Lan Y."/>
            <person name="Juniper S.K."/>
            <person name="Young C.R."/>
            <person name="Angers B."/>
            <person name="Qian P.Y."/>
        </authorList>
    </citation>
    <scope>NUCLEOTIDE SEQUENCE</scope>
    <source>
        <strain evidence="4">P08H-3</strain>
    </source>
</reference>
<dbReference type="InterPro" id="IPR000727">
    <property type="entry name" value="T_SNARE_dom"/>
</dbReference>
<organism evidence="4 5">
    <name type="scientific">Paralvinella palmiformis</name>
    <dbReference type="NCBI Taxonomy" id="53620"/>
    <lineage>
        <taxon>Eukaryota</taxon>
        <taxon>Metazoa</taxon>
        <taxon>Spiralia</taxon>
        <taxon>Lophotrochozoa</taxon>
        <taxon>Annelida</taxon>
        <taxon>Polychaeta</taxon>
        <taxon>Sedentaria</taxon>
        <taxon>Canalipalpata</taxon>
        <taxon>Terebellida</taxon>
        <taxon>Terebelliformia</taxon>
        <taxon>Alvinellidae</taxon>
        <taxon>Paralvinella</taxon>
    </lineage>
</organism>
<feature type="compositionally biased region" description="Basic and acidic residues" evidence="2">
    <location>
        <begin position="47"/>
        <end position="63"/>
    </location>
</feature>
<sequence>MTSKGGTTVDYGNLKSPKHTTEKTQERLDHSMRRSVDKNSSGYDYGDCSKRHEDISTRRRPEPSSRSMNLDSSSVDSRIHVSRSGSTTTSKPAAASPRASGLGTKSAMASSCRSQSPKTDSSRTLGIPEGYPRSYDRSSTRVLVPGPKLAAPIVADDRSPRKTPLVYSMLNKRLRKDDGVHHQEGHHRTESEQSVVEDVHATNTIIEESSGRNSLVQGTQLRKEYLPVERSHPKNIHYESRSQSKESVKHVRIKQKPSDVDRQQAFCHQGSALASRLVEDEKNVRWRSPLVSPAPSMVSSSSSSRQEHTQKINDLERELRAVVQEKAKADATLKDLQRKYDQLHYQNGVLRDEKANYKHDINELINVIGMARTTGKWDIDDVTFRALSYDQVFGRYEEPKRSKSSERVLEDHIEDLKCQLSARDDMIDQLRTELNNMRDSHKETMTALHSKDVAITNVTGSLSSSLKREEAASSAASDRDQTIMRLQANVRAAENQVDNIKHELQMREEKIMKLEMAITELNNVIAVKDSESANHIQTVKVLQDRQRETASEVSLELMRQVADCEETIQHLKTELSTLRDHYDRSHHDCSHLERRIQQLESDLHATQDDKRKLLDEIGALQNKLRDSQVSSHDHHEILKSELLRRDETIQKLRKDVLHFQEKRDAYQSDIDEQEAIINDLKREIESNRDELQKKDERLRHAERAAAESARKFEDANNEGQTVAGTKAVWERPAHDLLSRCQMIRITINLFDAQGSRKHRNPVKYDNLILQKLQVIRSKFVNLEAELQTVRAQHADSLTQVADRHDAMLKLKENVKELEEKHKETLATVNHRGEVIKQLRDELKQNNHRVEDLQQQNLMLDKELTRHQSKLEEAQKEIDRLQTHIQKVDLSSSQMDIQHRGEITEREEKLAKCCAELKVLEERLSQQQQQVSHREDQIAALQSELRCKAEELNRRERHIQKLEVDLTNAQEDHRMAVNELERREITLQQLEADLGHSREQYREAIEENGRLEARIQAFVINAQSEQDLLSGEVKRREEAIQKLKLDNMNQKEIISKHEEQIHQQEKTITQLKMQIKSFQGDITVKDNTIADYEAQLKSARNMHAETKDELAKIEEHNRELQNELGTANARLENLEHNLSMKEDLILQLKQDTDSLQQQQRDAISKITARDEAIQHLNSEIGKLRQIRQEKLIEIQRQSETIKRLQEALTESHVDLDETRKRVDYDICESVIVDDELDPPFIKQMTVAIKQNINKCYADPEIQNMLLLCTVLDPRFLSPVLCRDLQTR</sequence>
<accession>A0AAD9MU36</accession>
<name>A0AAD9MU36_9ANNE</name>
<feature type="region of interest" description="Disordered" evidence="2">
    <location>
        <begin position="1"/>
        <end position="143"/>
    </location>
</feature>
<feature type="coiled-coil region" evidence="1">
    <location>
        <begin position="483"/>
        <end position="524"/>
    </location>
</feature>
<dbReference type="PROSITE" id="PS50192">
    <property type="entry name" value="T_SNARE"/>
    <property type="match status" value="1"/>
</dbReference>
<feature type="coiled-coil region" evidence="1">
    <location>
        <begin position="1186"/>
        <end position="1220"/>
    </location>
</feature>
<proteinExistence type="predicted"/>
<feature type="coiled-coil region" evidence="1">
    <location>
        <begin position="554"/>
        <end position="623"/>
    </location>
</feature>
<evidence type="ECO:0000313" key="4">
    <source>
        <dbReference type="EMBL" id="KAK2143064.1"/>
    </source>
</evidence>
<evidence type="ECO:0000256" key="1">
    <source>
        <dbReference type="SAM" id="Coils"/>
    </source>
</evidence>
<protein>
    <recommendedName>
        <fullName evidence="3">t-SNARE coiled-coil homology domain-containing protein</fullName>
    </recommendedName>
</protein>
<keyword evidence="1" id="KW-0175">Coiled coil</keyword>
<feature type="compositionally biased region" description="Polar residues" evidence="2">
    <location>
        <begin position="107"/>
        <end position="124"/>
    </location>
</feature>
<feature type="compositionally biased region" description="Low complexity" evidence="2">
    <location>
        <begin position="290"/>
        <end position="304"/>
    </location>
</feature>
<dbReference type="EMBL" id="JAODUP010000881">
    <property type="protein sequence ID" value="KAK2143064.1"/>
    <property type="molecule type" value="Genomic_DNA"/>
</dbReference>
<feature type="compositionally biased region" description="Basic and acidic residues" evidence="2">
    <location>
        <begin position="19"/>
        <end position="37"/>
    </location>
</feature>
<feature type="coiled-coil region" evidence="1">
    <location>
        <begin position="1039"/>
        <end position="1150"/>
    </location>
</feature>
<gene>
    <name evidence="4" type="ORF">LSH36_881g02026</name>
</gene>
<evidence type="ECO:0000256" key="2">
    <source>
        <dbReference type="SAM" id="MobiDB-lite"/>
    </source>
</evidence>
<feature type="coiled-coil region" evidence="1">
    <location>
        <begin position="649"/>
        <end position="718"/>
    </location>
</feature>
<dbReference type="GO" id="GO:0007283">
    <property type="term" value="P:spermatogenesis"/>
    <property type="evidence" value="ECO:0007669"/>
    <property type="project" value="TreeGrafter"/>
</dbReference>
<feature type="coiled-coil region" evidence="1">
    <location>
        <begin position="413"/>
        <end position="447"/>
    </location>
</feature>
<dbReference type="PANTHER" id="PTHR18881">
    <property type="entry name" value="POLYAMINE-MODULATED FACTOR 1-BINDING PROTEIN 1-RELATED"/>
    <property type="match status" value="1"/>
</dbReference>
<dbReference type="InterPro" id="IPR037391">
    <property type="entry name" value="PMF1-bd"/>
</dbReference>
<comment type="caution">
    <text evidence="4">The sequence shown here is derived from an EMBL/GenBank/DDBJ whole genome shotgun (WGS) entry which is preliminary data.</text>
</comment>